<keyword evidence="2" id="KW-1185">Reference proteome</keyword>
<accession>A0ABV6N6P7</accession>
<evidence type="ECO:0000313" key="2">
    <source>
        <dbReference type="Proteomes" id="UP001589810"/>
    </source>
</evidence>
<protein>
    <recommendedName>
        <fullName evidence="3">ATP-binding protein</fullName>
    </recommendedName>
</protein>
<evidence type="ECO:0008006" key="3">
    <source>
        <dbReference type="Google" id="ProtNLM"/>
    </source>
</evidence>
<evidence type="ECO:0000313" key="1">
    <source>
        <dbReference type="EMBL" id="MFC0548194.1"/>
    </source>
</evidence>
<reference evidence="1 2" key="1">
    <citation type="submission" date="2024-09" db="EMBL/GenBank/DDBJ databases">
        <authorList>
            <person name="Sun Q."/>
            <person name="Mori K."/>
        </authorList>
    </citation>
    <scope>NUCLEOTIDE SEQUENCE [LARGE SCALE GENOMIC DNA]</scope>
    <source>
        <strain evidence="1 2">TBRC 1432</strain>
    </source>
</reference>
<dbReference type="EMBL" id="JBHLUD010000015">
    <property type="protein sequence ID" value="MFC0548194.1"/>
    <property type="molecule type" value="Genomic_DNA"/>
</dbReference>
<proteinExistence type="predicted"/>
<dbReference type="Proteomes" id="UP001589810">
    <property type="component" value="Unassembled WGS sequence"/>
</dbReference>
<name>A0ABV6N6P7_9PSEU</name>
<comment type="caution">
    <text evidence="1">The sequence shown here is derived from an EMBL/GenBank/DDBJ whole genome shotgun (WGS) entry which is preliminary data.</text>
</comment>
<sequence>MSEQRTVDAYSGGGGGTILEHRYATILLAQLLLGDPIPMLGDTVSPVQITFQRPDVSTVDDIIVTGELPGGRRRMLSIGVRRAPSFVPSDEKTMALLGSYLAVVHEHWAEIEDDRWRLGLVVASHNTDLRQLAELSVLARNMPDHQEFRAVRLKKTKLRNRLAQLDKMVAKAVGSIETTVPVEELTWRLLFALWPLESYLEGIEQHDRTAMVGRLRTISPQGSLSAANQVLDQLFTLACAYVKGGAVVTAVMLRRRLGDLLEDGPSRHRQGWSVLRRLSTQLRDHTRAQLTTAERTLEIDREAARKDLGVALTEAGTSAGTMIVTGDPDVGKSALTLRVVEELRFAGAGVAALSLRHLPETMVELEALLGSGLVDVLAETSAEVRLLVIDGAEAAVEGREVMLTDLAIASLRAGLGVAAVTRLDGLTDVARCLMAARRAAGLDGARPVEHVVHALGENEICQLTDAFAGLTRFADDPRSTWVLGRPGLVDLVLRAGVASALPDRALSEADVFVAIWHGLVRRSTACSPDSREQTLLTLARRELLPGAVRTISVDPSSLPSLRSDGLLPPAAPTYAWHRGPVFAGDLIRDLAAAKLLLVEGMSLIAGAEAPRWLLRAARLACQVVLADSVSACLLLAQAFTEIAAQYGQRWAELPFEALLTLGTAEADLSAIWPALSTEQRVTLLRIAVQRYSVGVLGDTTLQAPLVKLALCEEPIPSLDEGGRLVIDYEVEKLVIAWLRGAAEDLRDAHPLRQQVRDVLLAARPTTKDSFAVRVFALLGPDLDDRAEAFLRQALAQDTWHLMSMMDCSEALWSMAHNRFDVLFDITEAYYLDRSPIDCEALAALSSVDGQRTTPLIQRLLNEKSQHGASDAVMVEFPDGSSRLCHGNIFTWGAYADHRSNRGLYCDGLFALRWFAEDLLGSDTPLSDVVDILVRGCGNLAVPRLVIQLLMNNLETVTSEFDCWLAQPALWAMEHEHRRLGLGRSDTGHSLEMVAAILVTDAISRGDQRRLGALASVASELSRQVQESDADYTVATHGDRWVELLSADSYRLNWENGVVTSVDFLPAARRLEAQADHPIEDVDPGQVVRKRLSGLMFKYTGLVLRYARFRVKTLPDLACDLAFARSVSDAQWLDRSEHHYLDDVATAAVIYHGHGHADLSLDDVLWAADRLVSKALDGHDGSGFGLDEQSGVALVALLLPSFAVVELDRERLEEALVVKAASILNGLDYAFGCTLKSLWEAPCFELCATPRCAHEIVWRVIENFMHSQGWSSLTGSIAACLDAVRCGSCVAARIEPRLDVFLSSYREEVNGRLGAGRSFYHSGEGEFCRSLVRALFATAAAGDERRMVEHIQGLADNLWELGAFLRDLACEATDSELYRALPAVWPVVMESVLDLDIPTDSDDYRMAVAALVPEPRVSRADPLMQIKPSIEMQPLYDALGVKREDPDDIIAAAACRWIAPEALTHLIDRWIPLVSGEGIAVDLLIGLVRTAPLPWQTTTGLRWVERMIGPSMTKWNLMSQRLVSWLREIHAAGHLDTADTAVLCRIVDARAAAGSEGALAFQRELE</sequence>
<dbReference type="RefSeq" id="WP_273937971.1">
    <property type="nucleotide sequence ID" value="NZ_CP097263.1"/>
</dbReference>
<gene>
    <name evidence="1" type="ORF">ACFFH7_42270</name>
</gene>
<organism evidence="1 2">
    <name type="scientific">Kutzneria chonburiensis</name>
    <dbReference type="NCBI Taxonomy" id="1483604"/>
    <lineage>
        <taxon>Bacteria</taxon>
        <taxon>Bacillati</taxon>
        <taxon>Actinomycetota</taxon>
        <taxon>Actinomycetes</taxon>
        <taxon>Pseudonocardiales</taxon>
        <taxon>Pseudonocardiaceae</taxon>
        <taxon>Kutzneria</taxon>
    </lineage>
</organism>